<dbReference type="Proteomes" id="UP001501752">
    <property type="component" value="Unassembled WGS sequence"/>
</dbReference>
<evidence type="ECO:0000259" key="1">
    <source>
        <dbReference type="PROSITE" id="PS50075"/>
    </source>
</evidence>
<dbReference type="InterPro" id="IPR009081">
    <property type="entry name" value="PP-bd_ACP"/>
</dbReference>
<dbReference type="RefSeq" id="WP_345697218.1">
    <property type="nucleotide sequence ID" value="NZ_BAABIS010000001.1"/>
</dbReference>
<accession>A0ABP9DSB5</accession>
<reference evidence="3" key="1">
    <citation type="journal article" date="2019" name="Int. J. Syst. Evol. Microbiol.">
        <title>The Global Catalogue of Microorganisms (GCM) 10K type strain sequencing project: providing services to taxonomists for standard genome sequencing and annotation.</title>
        <authorList>
            <consortium name="The Broad Institute Genomics Platform"/>
            <consortium name="The Broad Institute Genome Sequencing Center for Infectious Disease"/>
            <person name="Wu L."/>
            <person name="Ma J."/>
        </authorList>
    </citation>
    <scope>NUCLEOTIDE SEQUENCE [LARGE SCALE GENOMIC DNA]</scope>
    <source>
        <strain evidence="3">JCM 13006</strain>
    </source>
</reference>
<organism evidence="2 3">
    <name type="scientific">Kitasatospora terrestris</name>
    <dbReference type="NCBI Taxonomy" id="258051"/>
    <lineage>
        <taxon>Bacteria</taxon>
        <taxon>Bacillati</taxon>
        <taxon>Actinomycetota</taxon>
        <taxon>Actinomycetes</taxon>
        <taxon>Kitasatosporales</taxon>
        <taxon>Streptomycetaceae</taxon>
        <taxon>Kitasatospora</taxon>
    </lineage>
</organism>
<proteinExistence type="predicted"/>
<dbReference type="PROSITE" id="PS50075">
    <property type="entry name" value="CARRIER"/>
    <property type="match status" value="1"/>
</dbReference>
<feature type="domain" description="Carrier" evidence="1">
    <location>
        <begin position="1"/>
        <end position="76"/>
    </location>
</feature>
<evidence type="ECO:0000313" key="3">
    <source>
        <dbReference type="Proteomes" id="UP001501752"/>
    </source>
</evidence>
<keyword evidence="3" id="KW-1185">Reference proteome</keyword>
<dbReference type="InterPro" id="IPR036736">
    <property type="entry name" value="ACP-like_sf"/>
</dbReference>
<dbReference type="Gene3D" id="1.10.1200.10">
    <property type="entry name" value="ACP-like"/>
    <property type="match status" value="1"/>
</dbReference>
<name>A0ABP9DSB5_9ACTN</name>
<gene>
    <name evidence="2" type="ORF">GCM10023235_28720</name>
</gene>
<protein>
    <recommendedName>
        <fullName evidence="1">Carrier domain-containing protein</fullName>
    </recommendedName>
</protein>
<comment type="caution">
    <text evidence="2">The sequence shown here is derived from an EMBL/GenBank/DDBJ whole genome shotgun (WGS) entry which is preliminary data.</text>
</comment>
<dbReference type="EMBL" id="BAABIS010000001">
    <property type="protein sequence ID" value="GAA4850033.1"/>
    <property type="molecule type" value="Genomic_DNA"/>
</dbReference>
<dbReference type="Pfam" id="PF00550">
    <property type="entry name" value="PP-binding"/>
    <property type="match status" value="1"/>
</dbReference>
<dbReference type="SUPFAM" id="SSF47336">
    <property type="entry name" value="ACP-like"/>
    <property type="match status" value="1"/>
</dbReference>
<sequence length="80" mass="8891">MSSDQVVREVVAQLLDLDEDALSMDQPLADIAEWDSVNALRVLVYLERELGEPVDYDRFMRAELLADLAALVEDVRAAAG</sequence>
<evidence type="ECO:0000313" key="2">
    <source>
        <dbReference type="EMBL" id="GAA4850033.1"/>
    </source>
</evidence>